<evidence type="ECO:0000313" key="2">
    <source>
        <dbReference type="Proteomes" id="UP001597218"/>
    </source>
</evidence>
<organism evidence="1 2">
    <name type="scientific">Sporosarcina siberiensis</name>
    <dbReference type="NCBI Taxonomy" id="1365606"/>
    <lineage>
        <taxon>Bacteria</taxon>
        <taxon>Bacillati</taxon>
        <taxon>Bacillota</taxon>
        <taxon>Bacilli</taxon>
        <taxon>Bacillales</taxon>
        <taxon>Caryophanaceae</taxon>
        <taxon>Sporosarcina</taxon>
    </lineage>
</organism>
<gene>
    <name evidence="1" type="ORF">ACFSFY_11485</name>
</gene>
<dbReference type="Proteomes" id="UP001597218">
    <property type="component" value="Unassembled WGS sequence"/>
</dbReference>
<dbReference type="RefSeq" id="WP_381538155.1">
    <property type="nucleotide sequence ID" value="NZ_JBHUGI010000032.1"/>
</dbReference>
<comment type="caution">
    <text evidence="1">The sequence shown here is derived from an EMBL/GenBank/DDBJ whole genome shotgun (WGS) entry which is preliminary data.</text>
</comment>
<accession>A0ABW4SGL0</accession>
<dbReference type="EMBL" id="JBHUGI010000032">
    <property type="protein sequence ID" value="MFD1928652.1"/>
    <property type="molecule type" value="Genomic_DNA"/>
</dbReference>
<sequence>MIEKRWLFIGSDRRIAVCSEIMSVRGHSCRYVGSDVVTSELEKTIIEFKPNHIVFPILQMKSDFPVQILNKETKLFVGVAEEKWLRPFLDAGLEIQSFLEEEQFVWRNARLTAEGFIAEYYTRTKRVVSGEHFYVAGFGKVGKMVADVLSSLGADITILARSNTQLGEALSNHYNAQRLTSNFEVQEGCLVNTIPSQWFSPGSATKLRIFDLASAPGCLRDSRVFEYYTILPGLPGIHFPFDAATALADALDRMYRR</sequence>
<reference evidence="2" key="1">
    <citation type="journal article" date="2019" name="Int. J. Syst. Evol. Microbiol.">
        <title>The Global Catalogue of Microorganisms (GCM) 10K type strain sequencing project: providing services to taxonomists for standard genome sequencing and annotation.</title>
        <authorList>
            <consortium name="The Broad Institute Genomics Platform"/>
            <consortium name="The Broad Institute Genome Sequencing Center for Infectious Disease"/>
            <person name="Wu L."/>
            <person name="Ma J."/>
        </authorList>
    </citation>
    <scope>NUCLEOTIDE SEQUENCE [LARGE SCALE GENOMIC DNA]</scope>
    <source>
        <strain evidence="2">CGMCC 4.7177</strain>
    </source>
</reference>
<dbReference type="SUPFAM" id="SSF51735">
    <property type="entry name" value="NAD(P)-binding Rossmann-fold domains"/>
    <property type="match status" value="1"/>
</dbReference>
<keyword evidence="2" id="KW-1185">Reference proteome</keyword>
<evidence type="ECO:0000313" key="1">
    <source>
        <dbReference type="EMBL" id="MFD1928652.1"/>
    </source>
</evidence>
<proteinExistence type="predicted"/>
<name>A0ABW4SGL0_9BACL</name>
<dbReference type="InterPro" id="IPR036291">
    <property type="entry name" value="NAD(P)-bd_dom_sf"/>
</dbReference>
<evidence type="ECO:0008006" key="3">
    <source>
        <dbReference type="Google" id="ProtNLM"/>
    </source>
</evidence>
<dbReference type="Gene3D" id="3.40.50.720">
    <property type="entry name" value="NAD(P)-binding Rossmann-like Domain"/>
    <property type="match status" value="1"/>
</dbReference>
<protein>
    <recommendedName>
        <fullName evidence="3">Dipicolinate synthase subunit A</fullName>
    </recommendedName>
</protein>